<gene>
    <name evidence="2" type="ORF">AArc1_0494</name>
</gene>
<accession>A0A346PBE3</accession>
<dbReference type="KEGG" id="nan:AArc1_0494"/>
<keyword evidence="1" id="KW-0472">Membrane</keyword>
<evidence type="ECO:0000313" key="2">
    <source>
        <dbReference type="EMBL" id="AXR76838.1"/>
    </source>
</evidence>
<evidence type="ECO:0000256" key="1">
    <source>
        <dbReference type="SAM" id="Phobius"/>
    </source>
</evidence>
<dbReference type="Proteomes" id="UP000258707">
    <property type="component" value="Chromosome"/>
</dbReference>
<protein>
    <submittedName>
        <fullName evidence="2">Uncharacterized protein</fullName>
    </submittedName>
</protein>
<dbReference type="AlphaFoldDB" id="A0A346PBE3"/>
<keyword evidence="1" id="KW-1133">Transmembrane helix</keyword>
<name>A0A346PBE3_9EURY</name>
<keyword evidence="1" id="KW-0812">Transmembrane</keyword>
<proteinExistence type="predicted"/>
<dbReference type="EMBL" id="CP024047">
    <property type="protein sequence ID" value="AXR76838.1"/>
    <property type="molecule type" value="Genomic_DNA"/>
</dbReference>
<feature type="transmembrane region" description="Helical" evidence="1">
    <location>
        <begin position="23"/>
        <end position="44"/>
    </location>
</feature>
<sequence>MVVVVSMTVLTFPAAFWTGLEPFLLGLAVVSFGLAVLLFLFSFLATPYRLSTVFAWF</sequence>
<organism evidence="2 3">
    <name type="scientific">Natrarchaeobaculum sulfurireducens</name>
    <dbReference type="NCBI Taxonomy" id="2044521"/>
    <lineage>
        <taxon>Archaea</taxon>
        <taxon>Methanobacteriati</taxon>
        <taxon>Methanobacteriota</taxon>
        <taxon>Stenosarchaea group</taxon>
        <taxon>Halobacteria</taxon>
        <taxon>Halobacteriales</taxon>
        <taxon>Natrialbaceae</taxon>
        <taxon>Natrarchaeobaculum</taxon>
    </lineage>
</organism>
<reference evidence="3" key="1">
    <citation type="submission" date="2017-10" db="EMBL/GenBank/DDBJ databases">
        <title>Phenotypic and genomic properties of facultatively anaerobic sulfur-reducing natronoarchaea from hypersaline soda lakes.</title>
        <authorList>
            <person name="Sorokin D.Y."/>
            <person name="Kublanov I.V."/>
            <person name="Roman P."/>
            <person name="Sinninghe Damste J.S."/>
            <person name="Golyshin P.N."/>
            <person name="Rojo D."/>
            <person name="Ciordia S."/>
            <person name="Mena Md.C."/>
            <person name="Ferrer M."/>
            <person name="Messina E."/>
            <person name="Smedile F."/>
            <person name="La Spada G."/>
            <person name="La Cono V."/>
            <person name="Yakimov M.M."/>
        </authorList>
    </citation>
    <scope>NUCLEOTIDE SEQUENCE [LARGE SCALE GENOMIC DNA]</scope>
    <source>
        <strain evidence="3">AArc1</strain>
    </source>
</reference>
<evidence type="ECO:0000313" key="3">
    <source>
        <dbReference type="Proteomes" id="UP000258707"/>
    </source>
</evidence>